<evidence type="ECO:0000256" key="9">
    <source>
        <dbReference type="ARBA" id="ARBA00022989"/>
    </source>
</evidence>
<dbReference type="PRINTS" id="PR00169">
    <property type="entry name" value="KCHANNEL"/>
</dbReference>
<dbReference type="InterPro" id="IPR011992">
    <property type="entry name" value="EF-hand-dom_pair"/>
</dbReference>
<evidence type="ECO:0000256" key="10">
    <source>
        <dbReference type="ARBA" id="ARBA00023065"/>
    </source>
</evidence>
<evidence type="ECO:0000256" key="6">
    <source>
        <dbReference type="ARBA" id="ARBA00022837"/>
    </source>
</evidence>
<evidence type="ECO:0000256" key="3">
    <source>
        <dbReference type="ARBA" id="ARBA00022538"/>
    </source>
</evidence>
<feature type="domain" description="EF-hand" evidence="15">
    <location>
        <begin position="597"/>
        <end position="632"/>
    </location>
</feature>
<protein>
    <recommendedName>
        <fullName evidence="15">EF-hand domain-containing protein</fullName>
    </recommendedName>
</protein>
<dbReference type="Gene3D" id="1.10.287.70">
    <property type="match status" value="1"/>
</dbReference>
<evidence type="ECO:0000256" key="12">
    <source>
        <dbReference type="ARBA" id="ARBA00023303"/>
    </source>
</evidence>
<dbReference type="PROSITE" id="PS00018">
    <property type="entry name" value="EF_HAND_1"/>
    <property type="match status" value="1"/>
</dbReference>
<evidence type="ECO:0000256" key="5">
    <source>
        <dbReference type="ARBA" id="ARBA00022826"/>
    </source>
</evidence>
<dbReference type="InterPro" id="IPR028325">
    <property type="entry name" value="VG_K_chnl"/>
</dbReference>
<keyword evidence="9 14" id="KW-1133">Transmembrane helix</keyword>
<feature type="region of interest" description="Disordered" evidence="13">
    <location>
        <begin position="148"/>
        <end position="171"/>
    </location>
</feature>
<keyword evidence="10" id="KW-0406">Ion transport</keyword>
<dbReference type="PANTHER" id="PTHR11537">
    <property type="entry name" value="VOLTAGE-GATED POTASSIUM CHANNEL"/>
    <property type="match status" value="1"/>
</dbReference>
<evidence type="ECO:0000259" key="15">
    <source>
        <dbReference type="PROSITE" id="PS50222"/>
    </source>
</evidence>
<dbReference type="Pfam" id="PF00520">
    <property type="entry name" value="Ion_trans"/>
    <property type="match status" value="1"/>
</dbReference>
<keyword evidence="7" id="KW-0851">Voltage-gated channel</keyword>
<dbReference type="GO" id="GO:0005509">
    <property type="term" value="F:calcium ion binding"/>
    <property type="evidence" value="ECO:0007669"/>
    <property type="project" value="InterPro"/>
</dbReference>
<dbReference type="AlphaFoldDB" id="A0A7S4SF30"/>
<feature type="compositionally biased region" description="Pro residues" evidence="13">
    <location>
        <begin position="105"/>
        <end position="114"/>
    </location>
</feature>
<reference evidence="16" key="1">
    <citation type="submission" date="2021-01" db="EMBL/GenBank/DDBJ databases">
        <authorList>
            <person name="Corre E."/>
            <person name="Pelletier E."/>
            <person name="Niang G."/>
            <person name="Scheremetjew M."/>
            <person name="Finn R."/>
            <person name="Kale V."/>
            <person name="Holt S."/>
            <person name="Cochrane G."/>
            <person name="Meng A."/>
            <person name="Brown T."/>
            <person name="Cohen L."/>
        </authorList>
    </citation>
    <scope>NUCLEOTIDE SEQUENCE</scope>
    <source>
        <strain evidence="16">CCMP3105</strain>
    </source>
</reference>
<dbReference type="InterPro" id="IPR002048">
    <property type="entry name" value="EF_hand_dom"/>
</dbReference>
<evidence type="ECO:0000256" key="4">
    <source>
        <dbReference type="ARBA" id="ARBA00022692"/>
    </source>
</evidence>
<evidence type="ECO:0000256" key="7">
    <source>
        <dbReference type="ARBA" id="ARBA00022882"/>
    </source>
</evidence>
<keyword evidence="6" id="KW-0106">Calcium</keyword>
<comment type="subcellular location">
    <subcellularLocation>
        <location evidence="1">Membrane</location>
        <topology evidence="1">Multi-pass membrane protein</topology>
    </subcellularLocation>
</comment>
<feature type="transmembrane region" description="Helical" evidence="14">
    <location>
        <begin position="453"/>
        <end position="475"/>
    </location>
</feature>
<proteinExistence type="predicted"/>
<keyword evidence="3" id="KW-0633">Potassium transport</keyword>
<evidence type="ECO:0000256" key="13">
    <source>
        <dbReference type="SAM" id="MobiDB-lite"/>
    </source>
</evidence>
<dbReference type="PANTHER" id="PTHR11537:SF254">
    <property type="entry name" value="POTASSIUM VOLTAGE-GATED CHANNEL PROTEIN SHAB"/>
    <property type="match status" value="1"/>
</dbReference>
<dbReference type="GO" id="GO:0005249">
    <property type="term" value="F:voltage-gated potassium channel activity"/>
    <property type="evidence" value="ECO:0007669"/>
    <property type="project" value="InterPro"/>
</dbReference>
<evidence type="ECO:0000256" key="2">
    <source>
        <dbReference type="ARBA" id="ARBA00022448"/>
    </source>
</evidence>
<dbReference type="EMBL" id="HBNR01069657">
    <property type="protein sequence ID" value="CAE4643801.1"/>
    <property type="molecule type" value="Transcribed_RNA"/>
</dbReference>
<evidence type="ECO:0000313" key="16">
    <source>
        <dbReference type="EMBL" id="CAE4643801.1"/>
    </source>
</evidence>
<feature type="transmembrane region" description="Helical" evidence="14">
    <location>
        <begin position="512"/>
        <end position="536"/>
    </location>
</feature>
<keyword evidence="12" id="KW-0407">Ion channel</keyword>
<dbReference type="InterPro" id="IPR005821">
    <property type="entry name" value="Ion_trans_dom"/>
</dbReference>
<evidence type="ECO:0000256" key="1">
    <source>
        <dbReference type="ARBA" id="ARBA00004141"/>
    </source>
</evidence>
<feature type="region of interest" description="Disordered" evidence="13">
    <location>
        <begin position="637"/>
        <end position="660"/>
    </location>
</feature>
<gene>
    <name evidence="16" type="ORF">AMON00008_LOCUS49361</name>
</gene>
<keyword evidence="11 14" id="KW-0472">Membrane</keyword>
<keyword evidence="4 14" id="KW-0812">Transmembrane</keyword>
<feature type="transmembrane region" description="Helical" evidence="14">
    <location>
        <begin position="481"/>
        <end position="500"/>
    </location>
</feature>
<name>A0A7S4SF30_9DINO</name>
<evidence type="ECO:0000256" key="8">
    <source>
        <dbReference type="ARBA" id="ARBA00022958"/>
    </source>
</evidence>
<dbReference type="CDD" id="cd00051">
    <property type="entry name" value="EFh"/>
    <property type="match status" value="1"/>
</dbReference>
<keyword evidence="5" id="KW-0631">Potassium channel</keyword>
<accession>A0A7S4SF30</accession>
<feature type="region of interest" description="Disordered" evidence="13">
    <location>
        <begin position="256"/>
        <end position="285"/>
    </location>
</feature>
<dbReference type="Gene3D" id="1.10.238.10">
    <property type="entry name" value="EF-hand"/>
    <property type="match status" value="1"/>
</dbReference>
<feature type="region of interest" description="Disordered" evidence="13">
    <location>
        <begin position="92"/>
        <end position="123"/>
    </location>
</feature>
<dbReference type="SUPFAM" id="SSF47473">
    <property type="entry name" value="EF-hand"/>
    <property type="match status" value="1"/>
</dbReference>
<sequence length="660" mass="72027">MAAAGFGRGFGTSECPAAFLDPATVPGTLAEESIEGEEPMKAVSMESGRLHDELRRGFHSDVRHALAEWLDQHLKADLASIDRKLDMLIESAKRSPSKKRIAPQQPLPLLPPPSRKNSRAFSSSDAAASVASFASTPKGTAALFKRSTTGLTRRSEQGAPNAPQTGLELVLSGKPPNLSRAGTRALDSAAMSSAATMAQSNGRALDAMVGVTPRADALQQYRERSRFLRSKSSLSVGTSSASEKVITAPTSGSLQVLPDVDDMGASGSNITRTGNRRSSEPDEKDLQRAEKLLGWGQRGKVSTTLQQAYDFMDNPESSVAARVNAVVAPFWLLVTVAMTLIQSLKDSPFSGVLAATLETVVDSIFLLECTIRFFCCPNRWVFFLDAYNVIDVLAALPLGIRAFMGFVMPTGEVASVPHAILLCGVPIIRLLKTLRRFEKFHLILSAFRSAAEALPVLLFILSIIALTFSMLIYLVEPRDSIESIPMSLWLTIVTMSTVGYGDVTPKTSLGHFLASILIVISALYIAIPLGIVGNAFSATWEQRDKILLMQRTRDRLRQWGFTAHDIPALFVLSARGGESSLDSKDFRKLVMRMQIGFSEERILKLFQSLDEDNSGKIDDREFVRHLFPSAYHAIFQDGEDQPDPPVVIEPKEIDELDVQS</sequence>
<dbReference type="InterPro" id="IPR018247">
    <property type="entry name" value="EF_Hand_1_Ca_BS"/>
</dbReference>
<dbReference type="InterPro" id="IPR027359">
    <property type="entry name" value="Volt_channel_dom_sf"/>
</dbReference>
<evidence type="ECO:0000256" key="11">
    <source>
        <dbReference type="ARBA" id="ARBA00023136"/>
    </source>
</evidence>
<organism evidence="16">
    <name type="scientific">Alexandrium monilatum</name>
    <dbReference type="NCBI Taxonomy" id="311494"/>
    <lineage>
        <taxon>Eukaryota</taxon>
        <taxon>Sar</taxon>
        <taxon>Alveolata</taxon>
        <taxon>Dinophyceae</taxon>
        <taxon>Gonyaulacales</taxon>
        <taxon>Pyrocystaceae</taxon>
        <taxon>Alexandrium</taxon>
    </lineage>
</organism>
<dbReference type="GO" id="GO:0001508">
    <property type="term" value="P:action potential"/>
    <property type="evidence" value="ECO:0007669"/>
    <property type="project" value="TreeGrafter"/>
</dbReference>
<keyword evidence="8" id="KW-0630">Potassium</keyword>
<keyword evidence="2" id="KW-0813">Transport</keyword>
<dbReference type="PROSITE" id="PS50222">
    <property type="entry name" value="EF_HAND_2"/>
    <property type="match status" value="1"/>
</dbReference>
<dbReference type="Gene3D" id="1.20.120.350">
    <property type="entry name" value="Voltage-gated potassium channels. Chain C"/>
    <property type="match status" value="1"/>
</dbReference>
<dbReference type="GO" id="GO:0008076">
    <property type="term" value="C:voltage-gated potassium channel complex"/>
    <property type="evidence" value="ECO:0007669"/>
    <property type="project" value="InterPro"/>
</dbReference>
<evidence type="ECO:0000256" key="14">
    <source>
        <dbReference type="SAM" id="Phobius"/>
    </source>
</evidence>
<dbReference type="SUPFAM" id="SSF81324">
    <property type="entry name" value="Voltage-gated potassium channels"/>
    <property type="match status" value="1"/>
</dbReference>